<feature type="region of interest" description="Disordered" evidence="1">
    <location>
        <begin position="44"/>
        <end position="66"/>
    </location>
</feature>
<evidence type="ECO:0000256" key="1">
    <source>
        <dbReference type="SAM" id="MobiDB-lite"/>
    </source>
</evidence>
<dbReference type="AlphaFoldDB" id="A0A914VFP8"/>
<protein>
    <submittedName>
        <fullName evidence="3">Uncharacterized protein</fullName>
    </submittedName>
</protein>
<proteinExistence type="predicted"/>
<dbReference type="Proteomes" id="UP000887566">
    <property type="component" value="Unplaced"/>
</dbReference>
<sequence>MFSTFAARKDRRSPTAREISEIVAIIPDEHDHERDKGSDIVVVIPDDDDEFDSLEAESRKETDSHQ</sequence>
<evidence type="ECO:0000313" key="3">
    <source>
        <dbReference type="WBParaSite" id="PSAMB.scaffold19030size856.g37761.t1"/>
    </source>
</evidence>
<feature type="compositionally biased region" description="Basic and acidic residues" evidence="1">
    <location>
        <begin position="56"/>
        <end position="66"/>
    </location>
</feature>
<evidence type="ECO:0000313" key="2">
    <source>
        <dbReference type="Proteomes" id="UP000887566"/>
    </source>
</evidence>
<keyword evidence="2" id="KW-1185">Reference proteome</keyword>
<organism evidence="2 3">
    <name type="scientific">Plectus sambesii</name>
    <dbReference type="NCBI Taxonomy" id="2011161"/>
    <lineage>
        <taxon>Eukaryota</taxon>
        <taxon>Metazoa</taxon>
        <taxon>Ecdysozoa</taxon>
        <taxon>Nematoda</taxon>
        <taxon>Chromadorea</taxon>
        <taxon>Plectida</taxon>
        <taxon>Plectina</taxon>
        <taxon>Plectoidea</taxon>
        <taxon>Plectidae</taxon>
        <taxon>Plectus</taxon>
    </lineage>
</organism>
<name>A0A914VFP8_9BILA</name>
<reference evidence="3" key="1">
    <citation type="submission" date="2022-11" db="UniProtKB">
        <authorList>
            <consortium name="WormBaseParasite"/>
        </authorList>
    </citation>
    <scope>IDENTIFICATION</scope>
</reference>
<dbReference type="WBParaSite" id="PSAMB.scaffold19030size856.g37761.t1">
    <property type="protein sequence ID" value="PSAMB.scaffold19030size856.g37761.t1"/>
    <property type="gene ID" value="PSAMB.scaffold19030size856.g37761"/>
</dbReference>
<accession>A0A914VFP8</accession>
<feature type="compositionally biased region" description="Acidic residues" evidence="1">
    <location>
        <begin position="45"/>
        <end position="55"/>
    </location>
</feature>